<dbReference type="GO" id="GO:0019900">
    <property type="term" value="F:kinase binding"/>
    <property type="evidence" value="ECO:0007669"/>
    <property type="project" value="UniProtKB-UniRule"/>
</dbReference>
<name>A0A835RMC1_VANPL</name>
<sequence>MQRSNSLTPAEQLCFACLPLVAVFEALFLVVTGCFQRRPNVIHHRRLENRQDFFKLAEESRCFTVNEIEALYELYKKLSRSIIDDGLIHKLISRFSTDRTVEKERKRAVSS</sequence>
<dbReference type="AlphaFoldDB" id="A0A835RMC1"/>
<comment type="subunit">
    <text evidence="2">Homodimer. Interacts with CIPK.</text>
</comment>
<evidence type="ECO:0000313" key="5">
    <source>
        <dbReference type="Proteomes" id="UP000639772"/>
    </source>
</evidence>
<dbReference type="PANTHER" id="PTHR23056:SF26">
    <property type="entry name" value="CALCINEURIN B-LIKE PROTEIN 10"/>
    <property type="match status" value="1"/>
</dbReference>
<organism evidence="4 5">
    <name type="scientific">Vanilla planifolia</name>
    <name type="common">Vanilla</name>
    <dbReference type="NCBI Taxonomy" id="51239"/>
    <lineage>
        <taxon>Eukaryota</taxon>
        <taxon>Viridiplantae</taxon>
        <taxon>Streptophyta</taxon>
        <taxon>Embryophyta</taxon>
        <taxon>Tracheophyta</taxon>
        <taxon>Spermatophyta</taxon>
        <taxon>Magnoliopsida</taxon>
        <taxon>Liliopsida</taxon>
        <taxon>Asparagales</taxon>
        <taxon>Orchidaceae</taxon>
        <taxon>Vanilloideae</taxon>
        <taxon>Vanilleae</taxon>
        <taxon>Vanilla</taxon>
    </lineage>
</organism>
<proteinExistence type="inferred from homology"/>
<dbReference type="Proteomes" id="UP000639772">
    <property type="component" value="Unassembled WGS sequence"/>
</dbReference>
<dbReference type="OrthoDB" id="191686at2759"/>
<dbReference type="GO" id="GO:0005509">
    <property type="term" value="F:calcium ion binding"/>
    <property type="evidence" value="ECO:0007669"/>
    <property type="project" value="UniProtKB-UniRule"/>
</dbReference>
<keyword evidence="1 2" id="KW-0677">Repeat</keyword>
<keyword evidence="3" id="KW-0812">Transmembrane</keyword>
<evidence type="ECO:0000256" key="3">
    <source>
        <dbReference type="SAM" id="Phobius"/>
    </source>
</evidence>
<dbReference type="GO" id="GO:0016020">
    <property type="term" value="C:membrane"/>
    <property type="evidence" value="ECO:0007669"/>
    <property type="project" value="UniProtKB-SubCell"/>
</dbReference>
<evidence type="ECO:0000313" key="4">
    <source>
        <dbReference type="EMBL" id="KAG0494239.1"/>
    </source>
</evidence>
<comment type="function">
    <text evidence="2">Acts as a calcium sensor. CBL proteins interact with CIPK serine-threonine protein kinases. Binding of a CBL protein to the regulatory NAF domain of a CIPK protein lead to the activation of the kinase in a calcium-dependent manner.</text>
</comment>
<reference evidence="4 5" key="1">
    <citation type="journal article" date="2020" name="Nat. Food">
        <title>A phased Vanilla planifolia genome enables genetic improvement of flavour and production.</title>
        <authorList>
            <person name="Hasing T."/>
            <person name="Tang H."/>
            <person name="Brym M."/>
            <person name="Khazi F."/>
            <person name="Huang T."/>
            <person name="Chambers A.H."/>
        </authorList>
    </citation>
    <scope>NUCLEOTIDE SEQUENCE [LARGE SCALE GENOMIC DNA]</scope>
    <source>
        <tissue evidence="4">Leaf</tissue>
    </source>
</reference>
<keyword evidence="2 3" id="KW-0472">Membrane</keyword>
<protein>
    <recommendedName>
        <fullName evidence="2">Calcineurin B-like protein</fullName>
    </recommendedName>
</protein>
<comment type="caution">
    <text evidence="4">The sequence shown here is derived from an EMBL/GenBank/DDBJ whole genome shotgun (WGS) entry which is preliminary data.</text>
</comment>
<evidence type="ECO:0000256" key="1">
    <source>
        <dbReference type="ARBA" id="ARBA00022737"/>
    </source>
</evidence>
<keyword evidence="2" id="KW-0479">Metal-binding</keyword>
<dbReference type="InterPro" id="IPR045198">
    <property type="entry name" value="CNBL1-10"/>
</dbReference>
<keyword evidence="3" id="KW-1133">Transmembrane helix</keyword>
<gene>
    <name evidence="4" type="ORF">HPP92_005233</name>
</gene>
<dbReference type="EMBL" id="JADCNM010000002">
    <property type="protein sequence ID" value="KAG0494239.1"/>
    <property type="molecule type" value="Genomic_DNA"/>
</dbReference>
<comment type="similarity">
    <text evidence="2">Belongs to the calcineurin regulatory subunit family.</text>
</comment>
<dbReference type="GO" id="GO:0019722">
    <property type="term" value="P:calcium-mediated signaling"/>
    <property type="evidence" value="ECO:0007669"/>
    <property type="project" value="UniProtKB-UniRule"/>
</dbReference>
<feature type="transmembrane region" description="Helical" evidence="3">
    <location>
        <begin position="12"/>
        <end position="35"/>
    </location>
</feature>
<keyword evidence="2" id="KW-0106">Calcium</keyword>
<accession>A0A835RMC1</accession>
<evidence type="ECO:0000256" key="2">
    <source>
        <dbReference type="RuleBase" id="RU369080"/>
    </source>
</evidence>
<comment type="subcellular location">
    <subcellularLocation>
        <location evidence="2">Membrane</location>
    </subcellularLocation>
</comment>
<dbReference type="PANTHER" id="PTHR23056">
    <property type="entry name" value="CALCINEURIN B"/>
    <property type="match status" value="1"/>
</dbReference>